<reference evidence="6 7" key="1">
    <citation type="submission" date="2019-12" db="EMBL/GenBank/DDBJ databases">
        <title>A genome sequence resource for the geographically widespread anthracnose pathogen Colletotrichum asianum.</title>
        <authorList>
            <person name="Meng Y."/>
        </authorList>
    </citation>
    <scope>NUCLEOTIDE SEQUENCE [LARGE SCALE GENOMIC DNA]</scope>
    <source>
        <strain evidence="6 7">ICMP 18580</strain>
    </source>
</reference>
<feature type="region of interest" description="Disordered" evidence="4">
    <location>
        <begin position="923"/>
        <end position="947"/>
    </location>
</feature>
<dbReference type="PROSITE" id="PS50600">
    <property type="entry name" value="ULP_PROTEASE"/>
    <property type="match status" value="1"/>
</dbReference>
<dbReference type="GO" id="GO:0006508">
    <property type="term" value="P:proteolysis"/>
    <property type="evidence" value="ECO:0007669"/>
    <property type="project" value="UniProtKB-KW"/>
</dbReference>
<evidence type="ECO:0000256" key="4">
    <source>
        <dbReference type="SAM" id="MobiDB-lite"/>
    </source>
</evidence>
<dbReference type="SUPFAM" id="SSF54001">
    <property type="entry name" value="Cysteine proteinases"/>
    <property type="match status" value="2"/>
</dbReference>
<feature type="compositionally biased region" description="Polar residues" evidence="4">
    <location>
        <begin position="521"/>
        <end position="537"/>
    </location>
</feature>
<dbReference type="InterPro" id="IPR003653">
    <property type="entry name" value="Peptidase_C48_C"/>
</dbReference>
<dbReference type="Pfam" id="PF02902">
    <property type="entry name" value="Peptidase_C48"/>
    <property type="match status" value="1"/>
</dbReference>
<organism evidence="6 7">
    <name type="scientific">Colletotrichum asianum</name>
    <dbReference type="NCBI Taxonomy" id="702518"/>
    <lineage>
        <taxon>Eukaryota</taxon>
        <taxon>Fungi</taxon>
        <taxon>Dikarya</taxon>
        <taxon>Ascomycota</taxon>
        <taxon>Pezizomycotina</taxon>
        <taxon>Sordariomycetes</taxon>
        <taxon>Hypocreomycetidae</taxon>
        <taxon>Glomerellales</taxon>
        <taxon>Glomerellaceae</taxon>
        <taxon>Colletotrichum</taxon>
        <taxon>Colletotrichum gloeosporioides species complex</taxon>
    </lineage>
</organism>
<dbReference type="InterPro" id="IPR038765">
    <property type="entry name" value="Papain-like_cys_pep_sf"/>
</dbReference>
<evidence type="ECO:0000313" key="6">
    <source>
        <dbReference type="EMBL" id="KAF0316398.1"/>
    </source>
</evidence>
<dbReference type="Gene3D" id="3.40.395.10">
    <property type="entry name" value="Adenoviral Proteinase, Chain A"/>
    <property type="match status" value="2"/>
</dbReference>
<comment type="similarity">
    <text evidence="1">Belongs to the peptidase C48 family.</text>
</comment>
<feature type="domain" description="Ubiquitin-like protease family profile" evidence="5">
    <location>
        <begin position="749"/>
        <end position="905"/>
    </location>
</feature>
<feature type="compositionally biased region" description="Polar residues" evidence="4">
    <location>
        <begin position="923"/>
        <end position="935"/>
    </location>
</feature>
<dbReference type="OrthoDB" id="1939479at2759"/>
<evidence type="ECO:0000313" key="7">
    <source>
        <dbReference type="Proteomes" id="UP000434172"/>
    </source>
</evidence>
<keyword evidence="7" id="KW-1185">Reference proteome</keyword>
<dbReference type="Proteomes" id="UP000434172">
    <property type="component" value="Unassembled WGS sequence"/>
</dbReference>
<evidence type="ECO:0000256" key="2">
    <source>
        <dbReference type="ARBA" id="ARBA00022670"/>
    </source>
</evidence>
<proteinExistence type="inferred from homology"/>
<dbReference type="GO" id="GO:0008234">
    <property type="term" value="F:cysteine-type peptidase activity"/>
    <property type="evidence" value="ECO:0007669"/>
    <property type="project" value="InterPro"/>
</dbReference>
<keyword evidence="3" id="KW-0378">Hydrolase</keyword>
<protein>
    <recommendedName>
        <fullName evidence="5">Ubiquitin-like protease family profile domain-containing protein</fullName>
    </recommendedName>
</protein>
<sequence length="1090" mass="120422">QRAESSNTLQPKTLVSPAWLNDLFSTNHKLMGAMTIDTAESSKQLLSDYQVKAYITRSVAKCDKVLLPLFLAVCHQSLVVLDTRDQSGTTMDASDTLPNQGHSNQMANIAVSFIEQYLPNTPKHPQTAKAVLCRDKTNGVSCGVLVLAFAIYILASRPLLKYLDVALWRCVMATLLDVALNDWTIVNLSIQQNEGNPNAVSSARSLYHNITTHITTHITIPNFFSAFTVDTTNTNTNTSPTKCKRPEVYGGGQFPGDPDFWPKSLIDLIFNTQDDGERPRPLVLRYVLQWCRVFRRIEELKICHPLRPVQPTANYVNQISHLLSTFSTSAATLYSKLRDFENSVVRVLAHADPVAIRSALPYPCALRLVQLLPQDLFVIDKKSSPKLQKAAASWGIHPTVILFQIGYDYASHSNKFFAALVTLAGHPLDWNHCIRLLEARSSTRHTGASKSKKDLALARFKGISLNDVTSLLDDTQQDEPEVPRSAHGTIQESEQHISPASPFVSSSSSSPQAASHSLASESNLKLRTPTLDQTTFDKTIDAEHKPRRISQTAVTRDSGLFEANDGQSQPSSSLWYSPSLHRFSSGVTDDATTVDAEAFPEPEPHQISFSDTEDSTYTPFVATSISDPTTDIAVGPLTPSVAPATSGSTTDIEEVAPSPAESHRTSLHGDEESPLIPSETTPVKDRTPEIAVLPLAASIATPLSDPSTDVQVIASSPLPSDPVSSDESTILPLMMIPDPDPKRQRLDAIPPGEDAFKEMLQTKTWIKDDWVNAALARVADLSSETYLVDSWVAKSVMRDDYKPFREIGRRLCQTRRVLMVINVDLEHWVLAIIHHDGPAANKVELLDSLPSKKNLAHAQTTVSGFIRHYLPETSARASRVTTRLCHRQDNNTDCGVFVFAFGMKVLVVVLGGVVSDWGIPLPSTHTNPTENSQDQQDGDSRVEDEDVHVDEYTRYERSMTTLRKQANKLAQQLEKDIQICDHYNEVMSPVLQVMSKLSVQASARAAVLQRQIDTARRLAAMRETNAARETREDAGAAVGDQTTIQSHLLRDRILGVAKAIRVIENELRRHDNIVTTTYEACSKRRALIKQ</sequence>
<feature type="compositionally biased region" description="Basic and acidic residues" evidence="4">
    <location>
        <begin position="661"/>
        <end position="671"/>
    </location>
</feature>
<feature type="non-terminal residue" evidence="6">
    <location>
        <position position="1"/>
    </location>
</feature>
<accession>A0A8H3W167</accession>
<feature type="region of interest" description="Disordered" evidence="4">
    <location>
        <begin position="631"/>
        <end position="686"/>
    </location>
</feature>
<comment type="caution">
    <text evidence="6">The sequence shown here is derived from an EMBL/GenBank/DDBJ whole genome shotgun (WGS) entry which is preliminary data.</text>
</comment>
<dbReference type="EMBL" id="WOWK01000160">
    <property type="protein sequence ID" value="KAF0316398.1"/>
    <property type="molecule type" value="Genomic_DNA"/>
</dbReference>
<feature type="compositionally biased region" description="Low complexity" evidence="4">
    <location>
        <begin position="498"/>
        <end position="520"/>
    </location>
</feature>
<evidence type="ECO:0000256" key="3">
    <source>
        <dbReference type="ARBA" id="ARBA00022801"/>
    </source>
</evidence>
<name>A0A8H3W167_9PEZI</name>
<dbReference type="AlphaFoldDB" id="A0A8H3W167"/>
<evidence type="ECO:0000259" key="5">
    <source>
        <dbReference type="PROSITE" id="PS50600"/>
    </source>
</evidence>
<keyword evidence="2" id="KW-0645">Protease</keyword>
<feature type="region of interest" description="Disordered" evidence="4">
    <location>
        <begin position="474"/>
        <end position="573"/>
    </location>
</feature>
<gene>
    <name evidence="6" type="ORF">GQ607_016365</name>
</gene>
<evidence type="ECO:0000256" key="1">
    <source>
        <dbReference type="ARBA" id="ARBA00005234"/>
    </source>
</evidence>
<dbReference type="GO" id="GO:0019783">
    <property type="term" value="F:ubiquitin-like protein peptidase activity"/>
    <property type="evidence" value="ECO:0007669"/>
    <property type="project" value="UniProtKB-ARBA"/>
</dbReference>